<dbReference type="InterPro" id="IPR003593">
    <property type="entry name" value="AAA+_ATPase"/>
</dbReference>
<protein>
    <submittedName>
        <fullName evidence="5">ATP-binding cassette domain-containing protein</fullName>
    </submittedName>
</protein>
<dbReference type="SUPFAM" id="SSF52540">
    <property type="entry name" value="P-loop containing nucleoside triphosphate hydrolases"/>
    <property type="match status" value="1"/>
</dbReference>
<accession>A0AAW6AXV1</accession>
<feature type="domain" description="ABC transporter" evidence="4">
    <location>
        <begin position="2"/>
        <end position="233"/>
    </location>
</feature>
<gene>
    <name evidence="5" type="ORF">PM006_10965</name>
</gene>
<proteinExistence type="inferred from homology"/>
<dbReference type="AlphaFoldDB" id="A0AAW6AXV1"/>
<dbReference type="EMBL" id="JAQLGM010000024">
    <property type="protein sequence ID" value="MDB2000721.1"/>
    <property type="molecule type" value="Genomic_DNA"/>
</dbReference>
<organism evidence="5 6">
    <name type="scientific">Clostridium symbiosum</name>
    <name type="common">Bacteroides symbiosus</name>
    <dbReference type="NCBI Taxonomy" id="1512"/>
    <lineage>
        <taxon>Bacteria</taxon>
        <taxon>Bacillati</taxon>
        <taxon>Bacillota</taxon>
        <taxon>Clostridia</taxon>
        <taxon>Lachnospirales</taxon>
        <taxon>Lachnospiraceae</taxon>
        <taxon>Otoolea</taxon>
    </lineage>
</organism>
<evidence type="ECO:0000259" key="4">
    <source>
        <dbReference type="PROSITE" id="PS50893"/>
    </source>
</evidence>
<comment type="caution">
    <text evidence="5">The sequence shown here is derived from an EMBL/GenBank/DDBJ whole genome shotgun (WGS) entry which is preliminary data.</text>
</comment>
<dbReference type="PANTHER" id="PTHR42798:SF7">
    <property type="entry name" value="ALPHA-D-RIBOSE 1-METHYLPHOSPHONATE 5-TRIPHOSPHATE SYNTHASE SUBUNIT PHNL"/>
    <property type="match status" value="1"/>
</dbReference>
<dbReference type="Pfam" id="PF00005">
    <property type="entry name" value="ABC_tran"/>
    <property type="match status" value="1"/>
</dbReference>
<evidence type="ECO:0000313" key="5">
    <source>
        <dbReference type="EMBL" id="MDB2000721.1"/>
    </source>
</evidence>
<dbReference type="GO" id="GO:0016887">
    <property type="term" value="F:ATP hydrolysis activity"/>
    <property type="evidence" value="ECO:0007669"/>
    <property type="project" value="InterPro"/>
</dbReference>
<evidence type="ECO:0000313" key="6">
    <source>
        <dbReference type="Proteomes" id="UP001300871"/>
    </source>
</evidence>
<dbReference type="PANTHER" id="PTHR42798">
    <property type="entry name" value="LIPOPROTEIN-RELEASING SYSTEM ATP-BINDING PROTEIN LOLD"/>
    <property type="match status" value="1"/>
</dbReference>
<dbReference type="InterPro" id="IPR003439">
    <property type="entry name" value="ABC_transporter-like_ATP-bd"/>
</dbReference>
<dbReference type="Gene3D" id="3.40.50.300">
    <property type="entry name" value="P-loop containing nucleotide triphosphate hydrolases"/>
    <property type="match status" value="1"/>
</dbReference>
<sequence>MIEIKNLKKEFTMYIRGGTVIPSFTGVSFKVEQGKLLAVTGPSGIGKSSLLKCIYRTYLPTEGEILYEKTDGSRIDLAKAEDREIIEIRHQEMGYVSQFFHVLPRVPAIEILMEPLIERGTGEYEARARAEELLSYVGLGKTLWDMYPSTFSGGEKQRLNILHAIITKPRFLLLDEPTASLDRGYKGKIMDLILELKQEGTAMLGVFHDQDALHTLTDTRYDLVRGEYCGMEN</sequence>
<dbReference type="GO" id="GO:0005524">
    <property type="term" value="F:ATP binding"/>
    <property type="evidence" value="ECO:0007669"/>
    <property type="project" value="UniProtKB-KW"/>
</dbReference>
<dbReference type="SMART" id="SM00382">
    <property type="entry name" value="AAA"/>
    <property type="match status" value="1"/>
</dbReference>
<evidence type="ECO:0000256" key="2">
    <source>
        <dbReference type="ARBA" id="ARBA00022741"/>
    </source>
</evidence>
<dbReference type="InterPro" id="IPR027417">
    <property type="entry name" value="P-loop_NTPase"/>
</dbReference>
<reference evidence="5" key="1">
    <citation type="submission" date="2023-01" db="EMBL/GenBank/DDBJ databases">
        <title>Human gut microbiome strain richness.</title>
        <authorList>
            <person name="Chen-Liaw A."/>
        </authorList>
    </citation>
    <scope>NUCLEOTIDE SEQUENCE</scope>
    <source>
        <strain evidence="5">B1_m1001713B170214d0_201011</strain>
    </source>
</reference>
<keyword evidence="3 5" id="KW-0067">ATP-binding</keyword>
<name>A0AAW6AXV1_CLOSY</name>
<evidence type="ECO:0000256" key="3">
    <source>
        <dbReference type="ARBA" id="ARBA00022840"/>
    </source>
</evidence>
<evidence type="ECO:0000256" key="1">
    <source>
        <dbReference type="ARBA" id="ARBA00005417"/>
    </source>
</evidence>
<dbReference type="RefSeq" id="WP_150027175.1">
    <property type="nucleotide sequence ID" value="NZ_JABFCJ010000045.1"/>
</dbReference>
<keyword evidence="2" id="KW-0547">Nucleotide-binding</keyword>
<dbReference type="GeneID" id="57967783"/>
<comment type="similarity">
    <text evidence="1">Belongs to the ABC transporter superfamily.</text>
</comment>
<dbReference type="PROSITE" id="PS50893">
    <property type="entry name" value="ABC_TRANSPORTER_2"/>
    <property type="match status" value="1"/>
</dbReference>
<dbReference type="Proteomes" id="UP001300871">
    <property type="component" value="Unassembled WGS sequence"/>
</dbReference>